<proteinExistence type="predicted"/>
<evidence type="ECO:0000256" key="1">
    <source>
        <dbReference type="SAM" id="MobiDB-lite"/>
    </source>
</evidence>
<evidence type="ECO:0000313" key="3">
    <source>
        <dbReference type="Proteomes" id="UP000800097"/>
    </source>
</evidence>
<dbReference type="Proteomes" id="UP000800097">
    <property type="component" value="Unassembled WGS sequence"/>
</dbReference>
<dbReference type="AlphaFoldDB" id="A0A6A6JPG3"/>
<dbReference type="EMBL" id="ML986489">
    <property type="protein sequence ID" value="KAF2277798.1"/>
    <property type="molecule type" value="Genomic_DNA"/>
</dbReference>
<feature type="compositionally biased region" description="Polar residues" evidence="1">
    <location>
        <begin position="113"/>
        <end position="129"/>
    </location>
</feature>
<sequence>MPRRDYAGIYFIPSPARTLEESTKTSKAIDNSIKTIFTRKDYDWVDYKTWFMRNRVLQTTTLHPSQSEGQPGQPAQPPSYQHIFQLRYSDQDDQEIEENQVNPERAYCCIQKPSSQKDPTHKASVSQGTDAPYTPGAIVEVPADSAENHINFLELTGLWSFRRAFEVQDGQLCSLIRMYDPDKGCDTGTFHMRVGIVTASRERRFGGELRWDTRSPGVILEITYKNVNADSETHNNVVDDEEYTQALVADAQEHIRGLWQRLQSGLDLPQSSNLDIKEVMMGPEPLRHSSVGGGEAQSPAAIVRMWCELLRRL</sequence>
<organism evidence="2 3">
    <name type="scientific">Westerdykella ornata</name>
    <dbReference type="NCBI Taxonomy" id="318751"/>
    <lineage>
        <taxon>Eukaryota</taxon>
        <taxon>Fungi</taxon>
        <taxon>Dikarya</taxon>
        <taxon>Ascomycota</taxon>
        <taxon>Pezizomycotina</taxon>
        <taxon>Dothideomycetes</taxon>
        <taxon>Pleosporomycetidae</taxon>
        <taxon>Pleosporales</taxon>
        <taxon>Sporormiaceae</taxon>
        <taxon>Westerdykella</taxon>
    </lineage>
</organism>
<reference evidence="2" key="1">
    <citation type="journal article" date="2020" name="Stud. Mycol.">
        <title>101 Dothideomycetes genomes: a test case for predicting lifestyles and emergence of pathogens.</title>
        <authorList>
            <person name="Haridas S."/>
            <person name="Albert R."/>
            <person name="Binder M."/>
            <person name="Bloem J."/>
            <person name="Labutti K."/>
            <person name="Salamov A."/>
            <person name="Andreopoulos B."/>
            <person name="Baker S."/>
            <person name="Barry K."/>
            <person name="Bills G."/>
            <person name="Bluhm B."/>
            <person name="Cannon C."/>
            <person name="Castanera R."/>
            <person name="Culley D."/>
            <person name="Daum C."/>
            <person name="Ezra D."/>
            <person name="Gonzalez J."/>
            <person name="Henrissat B."/>
            <person name="Kuo A."/>
            <person name="Liang C."/>
            <person name="Lipzen A."/>
            <person name="Lutzoni F."/>
            <person name="Magnuson J."/>
            <person name="Mondo S."/>
            <person name="Nolan M."/>
            <person name="Ohm R."/>
            <person name="Pangilinan J."/>
            <person name="Park H.-J."/>
            <person name="Ramirez L."/>
            <person name="Alfaro M."/>
            <person name="Sun H."/>
            <person name="Tritt A."/>
            <person name="Yoshinaga Y."/>
            <person name="Zwiers L.-H."/>
            <person name="Turgeon B."/>
            <person name="Goodwin S."/>
            <person name="Spatafora J."/>
            <person name="Crous P."/>
            <person name="Grigoriev I."/>
        </authorList>
    </citation>
    <scope>NUCLEOTIDE SEQUENCE</scope>
    <source>
        <strain evidence="2">CBS 379.55</strain>
    </source>
</reference>
<dbReference type="GeneID" id="54553965"/>
<feature type="region of interest" description="Disordered" evidence="1">
    <location>
        <begin position="113"/>
        <end position="132"/>
    </location>
</feature>
<protein>
    <submittedName>
        <fullName evidence="2">Uncharacterized protein</fullName>
    </submittedName>
</protein>
<evidence type="ECO:0000313" key="2">
    <source>
        <dbReference type="EMBL" id="KAF2277798.1"/>
    </source>
</evidence>
<accession>A0A6A6JPG3</accession>
<gene>
    <name evidence="2" type="ORF">EI97DRAFT_457041</name>
</gene>
<keyword evidence="3" id="KW-1185">Reference proteome</keyword>
<name>A0A6A6JPG3_WESOR</name>
<dbReference type="RefSeq" id="XP_033655337.1">
    <property type="nucleotide sequence ID" value="XM_033800790.1"/>
</dbReference>